<sequence length="236" mass="27946">LLWSDPDPYSRKGCRNNSERNIGSFFGPNITEQFLSKYNYSMIIRSHQVKQKGYEYTHDEKVLTVFSASNYCDGFNWGAIIRWDYKEQDPWLISYKTEAVNMKKMSFNKQITLFEDPAYQSLVEKIMTNKSSLEKEFEKRDRYGTSHLPSKVWSEIMTNVLQIDLPWITLRSKLVQEDKQGILYNTMFDEYARDNTKFQFNSGIMEDLYVCKDLLIRLFNLIDQDHSGMNPSTDEY</sequence>
<keyword evidence="3" id="KW-0464">Manganese</keyword>
<dbReference type="GO" id="GO:0046872">
    <property type="term" value="F:metal ion binding"/>
    <property type="evidence" value="ECO:0007669"/>
    <property type="project" value="UniProtKB-KW"/>
</dbReference>
<feature type="non-terminal residue" evidence="4">
    <location>
        <position position="1"/>
    </location>
</feature>
<gene>
    <name evidence="4" type="ORF">SMN809_LOCUS72488</name>
</gene>
<dbReference type="AlphaFoldDB" id="A0A8S3I3U8"/>
<dbReference type="PANTHER" id="PTHR45668:SF3">
    <property type="entry name" value="SERINE_THREONINE-PROTEIN PHOSPHATASE RDGC"/>
    <property type="match status" value="1"/>
</dbReference>
<dbReference type="PANTHER" id="PTHR45668">
    <property type="entry name" value="SERINE/THREONINE-PROTEIN PHOSPHATASE 5-RELATED"/>
    <property type="match status" value="1"/>
</dbReference>
<evidence type="ECO:0000256" key="1">
    <source>
        <dbReference type="ARBA" id="ARBA00001936"/>
    </source>
</evidence>
<evidence type="ECO:0000313" key="4">
    <source>
        <dbReference type="EMBL" id="CAF5191749.1"/>
    </source>
</evidence>
<dbReference type="SUPFAM" id="SSF56300">
    <property type="entry name" value="Metallo-dependent phosphatases"/>
    <property type="match status" value="1"/>
</dbReference>
<dbReference type="GO" id="GO:0016787">
    <property type="term" value="F:hydrolase activity"/>
    <property type="evidence" value="ECO:0007669"/>
    <property type="project" value="InterPro"/>
</dbReference>
<organism evidence="4 5">
    <name type="scientific">Rotaria magnacalcarata</name>
    <dbReference type="NCBI Taxonomy" id="392030"/>
    <lineage>
        <taxon>Eukaryota</taxon>
        <taxon>Metazoa</taxon>
        <taxon>Spiralia</taxon>
        <taxon>Gnathifera</taxon>
        <taxon>Rotifera</taxon>
        <taxon>Eurotatoria</taxon>
        <taxon>Bdelloidea</taxon>
        <taxon>Philodinida</taxon>
        <taxon>Philodinidae</taxon>
        <taxon>Rotaria</taxon>
    </lineage>
</organism>
<dbReference type="Proteomes" id="UP000676336">
    <property type="component" value="Unassembled WGS sequence"/>
</dbReference>
<comment type="cofactor">
    <cofactor evidence="1">
        <name>Mn(2+)</name>
        <dbReference type="ChEBI" id="CHEBI:29035"/>
    </cofactor>
</comment>
<dbReference type="InterPro" id="IPR029052">
    <property type="entry name" value="Metallo-depent_PP-like"/>
</dbReference>
<name>A0A8S3I3U8_9BILA</name>
<dbReference type="Gene3D" id="3.60.21.10">
    <property type="match status" value="1"/>
</dbReference>
<evidence type="ECO:0000313" key="5">
    <source>
        <dbReference type="Proteomes" id="UP000676336"/>
    </source>
</evidence>
<evidence type="ECO:0000256" key="3">
    <source>
        <dbReference type="ARBA" id="ARBA00023211"/>
    </source>
</evidence>
<proteinExistence type="predicted"/>
<accession>A0A8S3I3U8</accession>
<dbReference type="PRINTS" id="PR00114">
    <property type="entry name" value="STPHPHTASE"/>
</dbReference>
<reference evidence="4" key="1">
    <citation type="submission" date="2021-02" db="EMBL/GenBank/DDBJ databases">
        <authorList>
            <person name="Nowell W R."/>
        </authorList>
    </citation>
    <scope>NUCLEOTIDE SEQUENCE</scope>
</reference>
<evidence type="ECO:0008006" key="6">
    <source>
        <dbReference type="Google" id="ProtNLM"/>
    </source>
</evidence>
<dbReference type="InterPro" id="IPR006186">
    <property type="entry name" value="Ser/Thr-sp_prot-phosphatase"/>
</dbReference>
<dbReference type="InterPro" id="IPR051134">
    <property type="entry name" value="PPP_phosphatase"/>
</dbReference>
<keyword evidence="2" id="KW-0479">Metal-binding</keyword>
<protein>
    <recommendedName>
        <fullName evidence="6">Protein-serine/threonine phosphatase</fullName>
    </recommendedName>
</protein>
<dbReference type="EMBL" id="CAJOBI010325815">
    <property type="protein sequence ID" value="CAF5191749.1"/>
    <property type="molecule type" value="Genomic_DNA"/>
</dbReference>
<evidence type="ECO:0000256" key="2">
    <source>
        <dbReference type="ARBA" id="ARBA00022723"/>
    </source>
</evidence>
<feature type="non-terminal residue" evidence="4">
    <location>
        <position position="236"/>
    </location>
</feature>
<comment type="caution">
    <text evidence="4">The sequence shown here is derived from an EMBL/GenBank/DDBJ whole genome shotgun (WGS) entry which is preliminary data.</text>
</comment>